<comment type="caution">
    <text evidence="2">The sequence shown here is derived from an EMBL/GenBank/DDBJ whole genome shotgun (WGS) entry which is preliminary data.</text>
</comment>
<dbReference type="AlphaFoldDB" id="A0A5B7IUK8"/>
<name>A0A5B7IUK8_PORTR</name>
<reference evidence="2 3" key="1">
    <citation type="submission" date="2019-05" db="EMBL/GenBank/DDBJ databases">
        <title>Another draft genome of Portunus trituberculatus and its Hox gene families provides insights of decapod evolution.</title>
        <authorList>
            <person name="Jeong J.-H."/>
            <person name="Song I."/>
            <person name="Kim S."/>
            <person name="Choi T."/>
            <person name="Kim D."/>
            <person name="Ryu S."/>
            <person name="Kim W."/>
        </authorList>
    </citation>
    <scope>NUCLEOTIDE SEQUENCE [LARGE SCALE GENOMIC DNA]</scope>
    <source>
        <tissue evidence="2">Muscle</tissue>
    </source>
</reference>
<protein>
    <submittedName>
        <fullName evidence="2">Uncharacterized protein</fullName>
    </submittedName>
</protein>
<keyword evidence="3" id="KW-1185">Reference proteome</keyword>
<organism evidence="2 3">
    <name type="scientific">Portunus trituberculatus</name>
    <name type="common">Swimming crab</name>
    <name type="synonym">Neptunus trituberculatus</name>
    <dbReference type="NCBI Taxonomy" id="210409"/>
    <lineage>
        <taxon>Eukaryota</taxon>
        <taxon>Metazoa</taxon>
        <taxon>Ecdysozoa</taxon>
        <taxon>Arthropoda</taxon>
        <taxon>Crustacea</taxon>
        <taxon>Multicrustacea</taxon>
        <taxon>Malacostraca</taxon>
        <taxon>Eumalacostraca</taxon>
        <taxon>Eucarida</taxon>
        <taxon>Decapoda</taxon>
        <taxon>Pleocyemata</taxon>
        <taxon>Brachyura</taxon>
        <taxon>Eubrachyura</taxon>
        <taxon>Portunoidea</taxon>
        <taxon>Portunidae</taxon>
        <taxon>Portuninae</taxon>
        <taxon>Portunus</taxon>
    </lineage>
</organism>
<feature type="chain" id="PRO_5023037582" evidence="1">
    <location>
        <begin position="17"/>
        <end position="102"/>
    </location>
</feature>
<dbReference type="EMBL" id="VSRR010067493">
    <property type="protein sequence ID" value="MPC85147.1"/>
    <property type="molecule type" value="Genomic_DNA"/>
</dbReference>
<feature type="signal peptide" evidence="1">
    <location>
        <begin position="1"/>
        <end position="16"/>
    </location>
</feature>
<dbReference type="Proteomes" id="UP000324222">
    <property type="component" value="Unassembled WGS sequence"/>
</dbReference>
<gene>
    <name evidence="2" type="ORF">E2C01_079909</name>
</gene>
<keyword evidence="1" id="KW-0732">Signal</keyword>
<accession>A0A5B7IUK8</accession>
<proteinExistence type="predicted"/>
<dbReference type="OrthoDB" id="6145874at2759"/>
<evidence type="ECO:0000313" key="3">
    <source>
        <dbReference type="Proteomes" id="UP000324222"/>
    </source>
</evidence>
<evidence type="ECO:0000256" key="1">
    <source>
        <dbReference type="SAM" id="SignalP"/>
    </source>
</evidence>
<sequence>MHFFVVLSMVVAMAQASSAPPPAEEYSCSGLKDDRSLLSSLLTVTGYSDSCVAAALDFCSTGQEDSHYVSLMEVRIRSPCLSHLGLDCSQWGRYHYYYYYYK</sequence>
<evidence type="ECO:0000313" key="2">
    <source>
        <dbReference type="EMBL" id="MPC85147.1"/>
    </source>
</evidence>